<dbReference type="GO" id="GO:0003735">
    <property type="term" value="F:structural constituent of ribosome"/>
    <property type="evidence" value="ECO:0007669"/>
    <property type="project" value="InterPro"/>
</dbReference>
<dbReference type="Gene3D" id="3.30.160.810">
    <property type="match status" value="1"/>
</dbReference>
<reference evidence="10" key="1">
    <citation type="submission" date="2017-03" db="EMBL/GenBank/DDBJ databases">
        <title>The new red algal subphylum Proteorhodophytina comprises the largest and most divergent plastid genomes known.</title>
        <authorList>
            <person name="Munoz-Gomez S.A."/>
            <person name="Mejia-Franco F.G."/>
            <person name="Durnin K."/>
            <person name="Morgan C."/>
            <person name="Grisdale C.J."/>
            <person name="Archibald J.M."/>
            <person name="Slamovits C.H."/>
        </authorList>
    </citation>
    <scope>NUCLEOTIDE SEQUENCE</scope>
    <source>
        <strain evidence="10">UTEX LB2060</strain>
    </source>
</reference>
<dbReference type="InterPro" id="IPR019927">
    <property type="entry name" value="Ribosomal_uL3_bac/org-type"/>
</dbReference>
<dbReference type="Pfam" id="PF00297">
    <property type="entry name" value="Ribosomal_L3"/>
    <property type="match status" value="1"/>
</dbReference>
<dbReference type="AlphaFoldDB" id="A0A1X9PUF8"/>
<dbReference type="HAMAP" id="MF_01325_B">
    <property type="entry name" value="Ribosomal_uL3_B"/>
    <property type="match status" value="1"/>
</dbReference>
<protein>
    <recommendedName>
        <fullName evidence="7 8">Large ribosomal subunit protein uL3c</fullName>
    </recommendedName>
</protein>
<evidence type="ECO:0000256" key="7">
    <source>
        <dbReference type="ARBA" id="ARBA00035213"/>
    </source>
</evidence>
<dbReference type="Gene3D" id="2.40.30.10">
    <property type="entry name" value="Translation factors"/>
    <property type="match status" value="1"/>
</dbReference>
<comment type="function">
    <text evidence="8">One of the primary rRNA binding proteins, it binds directly near the 3'-end of the 23S rRNA, where it nucleates assembly of the 50S subunit.</text>
</comment>
<dbReference type="GO" id="GO:0022625">
    <property type="term" value="C:cytosolic large ribosomal subunit"/>
    <property type="evidence" value="ECO:0007669"/>
    <property type="project" value="TreeGrafter"/>
</dbReference>
<keyword evidence="4 8" id="KW-0694">RNA-binding</keyword>
<dbReference type="FunFam" id="3.30.160.810:FF:000001">
    <property type="entry name" value="50S ribosomal protein L3"/>
    <property type="match status" value="1"/>
</dbReference>
<comment type="similarity">
    <text evidence="1 8">Belongs to the universal ribosomal protein uL3 family.</text>
</comment>
<feature type="region of interest" description="Disordered" evidence="9">
    <location>
        <begin position="129"/>
        <end position="154"/>
    </location>
</feature>
<dbReference type="SUPFAM" id="SSF50447">
    <property type="entry name" value="Translation proteins"/>
    <property type="match status" value="1"/>
</dbReference>
<keyword evidence="10" id="KW-0934">Plastid</keyword>
<evidence type="ECO:0000256" key="1">
    <source>
        <dbReference type="ARBA" id="ARBA00006540"/>
    </source>
</evidence>
<evidence type="ECO:0000313" key="10">
    <source>
        <dbReference type="EMBL" id="ARO91132.1"/>
    </source>
</evidence>
<dbReference type="EMBL" id="KY709211">
    <property type="protein sequence ID" value="ARO91132.1"/>
    <property type="molecule type" value="Genomic_DNA"/>
</dbReference>
<comment type="subunit">
    <text evidence="2 8">Part of the 50S ribosomal subunit.</text>
</comment>
<evidence type="ECO:0000256" key="6">
    <source>
        <dbReference type="ARBA" id="ARBA00023274"/>
    </source>
</evidence>
<dbReference type="InterPro" id="IPR000597">
    <property type="entry name" value="Ribosomal_uL3"/>
</dbReference>
<name>A0A1X9PUF8_9RHOD</name>
<keyword evidence="5 8" id="KW-0689">Ribosomal protein</keyword>
<dbReference type="GO" id="GO:0009507">
    <property type="term" value="C:chloroplast"/>
    <property type="evidence" value="ECO:0007669"/>
    <property type="project" value="UniProtKB-SubCell"/>
</dbReference>
<dbReference type="GO" id="GO:0006412">
    <property type="term" value="P:translation"/>
    <property type="evidence" value="ECO:0007669"/>
    <property type="project" value="UniProtKB-UniRule"/>
</dbReference>
<evidence type="ECO:0000256" key="2">
    <source>
        <dbReference type="ARBA" id="ARBA00011838"/>
    </source>
</evidence>
<evidence type="ECO:0000256" key="4">
    <source>
        <dbReference type="ARBA" id="ARBA00022884"/>
    </source>
</evidence>
<keyword evidence="10" id="KW-0150">Chloroplast</keyword>
<evidence type="ECO:0000256" key="5">
    <source>
        <dbReference type="ARBA" id="ARBA00022980"/>
    </source>
</evidence>
<accession>A0A1X9PUF8</accession>
<evidence type="ECO:0000256" key="3">
    <source>
        <dbReference type="ARBA" id="ARBA00022730"/>
    </source>
</evidence>
<dbReference type="PANTHER" id="PTHR11229">
    <property type="entry name" value="50S RIBOSOMAL PROTEIN L3"/>
    <property type="match status" value="1"/>
</dbReference>
<evidence type="ECO:0000256" key="8">
    <source>
        <dbReference type="HAMAP-Rule" id="MF_01325"/>
    </source>
</evidence>
<dbReference type="GO" id="GO:0019843">
    <property type="term" value="F:rRNA binding"/>
    <property type="evidence" value="ECO:0007669"/>
    <property type="project" value="UniProtKB-UniRule"/>
</dbReference>
<keyword evidence="3 8" id="KW-0699">rRNA-binding</keyword>
<proteinExistence type="inferred from homology"/>
<evidence type="ECO:0000256" key="9">
    <source>
        <dbReference type="SAM" id="MobiDB-lite"/>
    </source>
</evidence>
<dbReference type="InterPro" id="IPR009000">
    <property type="entry name" value="Transl_B-barrel_sf"/>
</dbReference>
<sequence>MSIGILGTKVGMTQIFDITGSAVPVTVIKVGPCMVTQKKTIAKDGYNAVQIGYYEKSSKVLNKPLLGHLKKTGAPPFKYLREYRFKSESSFEPGQIVSLDLFSIGESVKISGKSIGKGFTSTQKKHNFATGPMTHGSKNHRAPGSIGAGTDPGRVIPGKKMPSRLGASNITIKNLKIIDLNIDKNIMIVKGAIPGKPGNLISIEPSK</sequence>
<gene>
    <name evidence="8 10" type="primary">rpl3</name>
</gene>
<organism evidence="10">
    <name type="scientific">Flintiella sanguinaria</name>
    <dbReference type="NCBI Taxonomy" id="101926"/>
    <lineage>
        <taxon>Eukaryota</taxon>
        <taxon>Rhodophyta</taxon>
        <taxon>Bangiophyceae</taxon>
        <taxon>Porphyridiales</taxon>
        <taxon>Porphyridiaceae</taxon>
        <taxon>Flintiella</taxon>
    </lineage>
</organism>
<keyword evidence="6 8" id="KW-0687">Ribonucleoprotein</keyword>
<dbReference type="NCBIfam" id="TIGR03625">
    <property type="entry name" value="L3_bact"/>
    <property type="match status" value="1"/>
</dbReference>
<dbReference type="FunFam" id="2.40.30.10:FF:000065">
    <property type="entry name" value="50S ribosomal protein L3, chloroplastic"/>
    <property type="match status" value="1"/>
</dbReference>
<comment type="subcellular location">
    <subcellularLocation>
        <location evidence="8">Plastid</location>
        <location evidence="8">Chloroplast</location>
    </subcellularLocation>
</comment>
<geneLocation type="chloroplast" evidence="10"/>
<dbReference type="PANTHER" id="PTHR11229:SF16">
    <property type="entry name" value="LARGE RIBOSOMAL SUBUNIT PROTEIN UL3C"/>
    <property type="match status" value="1"/>
</dbReference>